<dbReference type="PANTHER" id="PTHR23028">
    <property type="entry name" value="ACETYLTRANSFERASE"/>
    <property type="match status" value="1"/>
</dbReference>
<evidence type="ECO:0000313" key="2">
    <source>
        <dbReference type="Proteomes" id="UP001432027"/>
    </source>
</evidence>
<comment type="caution">
    <text evidence="1">The sequence shown here is derived from an EMBL/GenBank/DDBJ whole genome shotgun (WGS) entry which is preliminary data.</text>
</comment>
<dbReference type="GO" id="GO:0016020">
    <property type="term" value="C:membrane"/>
    <property type="evidence" value="ECO:0007669"/>
    <property type="project" value="TreeGrafter"/>
</dbReference>
<dbReference type="AlphaFoldDB" id="A0AAV5T7R1"/>
<feature type="non-terminal residue" evidence="1">
    <location>
        <position position="1"/>
    </location>
</feature>
<sequence length="177" mass="19549">SVSDGWCTLATSPTCCIWCIGRWLVHAYSLGVTLSTTDQLASLMISLVLSLLVYQCYETPLLTRNLRTSFSVASMLDILTLVSLAGRFPQKLSNETIHYRQGGNATLYRLMKWNHRENMGRATVLVECVEDAEIKGWRGITRDLEGSCISRSNGTLSVLVIGNSVAESSFNTVFSCI</sequence>
<accession>A0AAV5T7R1</accession>
<dbReference type="PANTHER" id="PTHR23028:SF53">
    <property type="entry name" value="ACYL_TRANSF_3 DOMAIN-CONTAINING PROTEIN"/>
    <property type="match status" value="1"/>
</dbReference>
<gene>
    <name evidence="1" type="ORF">PENTCL1PPCAC_13529</name>
</gene>
<evidence type="ECO:0008006" key="3">
    <source>
        <dbReference type="Google" id="ProtNLM"/>
    </source>
</evidence>
<dbReference type="InterPro" id="IPR050879">
    <property type="entry name" value="Acyltransferase_3"/>
</dbReference>
<dbReference type="GO" id="GO:0000271">
    <property type="term" value="P:polysaccharide biosynthetic process"/>
    <property type="evidence" value="ECO:0007669"/>
    <property type="project" value="TreeGrafter"/>
</dbReference>
<protein>
    <recommendedName>
        <fullName evidence="3">G protein-coupled receptor</fullName>
    </recommendedName>
</protein>
<evidence type="ECO:0000313" key="1">
    <source>
        <dbReference type="EMBL" id="GMS91354.1"/>
    </source>
</evidence>
<dbReference type="EMBL" id="BTSX01000003">
    <property type="protein sequence ID" value="GMS91354.1"/>
    <property type="molecule type" value="Genomic_DNA"/>
</dbReference>
<reference evidence="1" key="1">
    <citation type="submission" date="2023-10" db="EMBL/GenBank/DDBJ databases">
        <title>Genome assembly of Pristionchus species.</title>
        <authorList>
            <person name="Yoshida K."/>
            <person name="Sommer R.J."/>
        </authorList>
    </citation>
    <scope>NUCLEOTIDE SEQUENCE</scope>
    <source>
        <strain evidence="1">RS0144</strain>
    </source>
</reference>
<dbReference type="Proteomes" id="UP001432027">
    <property type="component" value="Unassembled WGS sequence"/>
</dbReference>
<keyword evidence="2" id="KW-1185">Reference proteome</keyword>
<proteinExistence type="predicted"/>
<name>A0AAV5T7R1_9BILA</name>
<organism evidence="1 2">
    <name type="scientific">Pristionchus entomophagus</name>
    <dbReference type="NCBI Taxonomy" id="358040"/>
    <lineage>
        <taxon>Eukaryota</taxon>
        <taxon>Metazoa</taxon>
        <taxon>Ecdysozoa</taxon>
        <taxon>Nematoda</taxon>
        <taxon>Chromadorea</taxon>
        <taxon>Rhabditida</taxon>
        <taxon>Rhabditina</taxon>
        <taxon>Diplogasteromorpha</taxon>
        <taxon>Diplogasteroidea</taxon>
        <taxon>Neodiplogasteridae</taxon>
        <taxon>Pristionchus</taxon>
    </lineage>
</organism>